<feature type="region of interest" description="Disordered" evidence="4">
    <location>
        <begin position="321"/>
        <end position="357"/>
    </location>
</feature>
<dbReference type="AlphaFoldDB" id="Q7Q425"/>
<dbReference type="PROSITE" id="PS50090">
    <property type="entry name" value="MYB_LIKE"/>
    <property type="match status" value="3"/>
</dbReference>
<dbReference type="Pfam" id="PF00249">
    <property type="entry name" value="Myb_DNA-binding"/>
    <property type="match status" value="1"/>
</dbReference>
<reference evidence="7" key="4">
    <citation type="journal article" date="2007" name="Genome Biol.">
        <title>Update of the Anopheles gambiae PEST genome assembly.</title>
        <authorList>
            <person name="Sharakhova M.V."/>
            <person name="Hammond M.P."/>
            <person name="Lobo N.F."/>
            <person name="Krzywinski J."/>
            <person name="Unger M.F."/>
            <person name="Hillenmeyer M.E."/>
            <person name="Bruggner R.V."/>
            <person name="Birney E."/>
            <person name="Collins F.H."/>
        </authorList>
    </citation>
    <scope>NUCLEOTIDE SEQUENCE</scope>
    <source>
        <strain evidence="7">PEST</strain>
    </source>
</reference>
<accession>Q7Q425</accession>
<feature type="domain" description="Myb-like" evidence="5">
    <location>
        <begin position="40"/>
        <end position="91"/>
    </location>
</feature>
<feature type="domain" description="HTH myb-type" evidence="6">
    <location>
        <begin position="96"/>
        <end position="146"/>
    </location>
</feature>
<dbReference type="InterPro" id="IPR050560">
    <property type="entry name" value="MYB_TF"/>
</dbReference>
<keyword evidence="2" id="KW-0677">Repeat</keyword>
<feature type="non-terminal residue" evidence="7">
    <location>
        <position position="1"/>
    </location>
</feature>
<evidence type="ECO:0000256" key="1">
    <source>
        <dbReference type="ARBA" id="ARBA00004123"/>
    </source>
</evidence>
<dbReference type="CDD" id="cd00167">
    <property type="entry name" value="SANT"/>
    <property type="match status" value="3"/>
</dbReference>
<evidence type="ECO:0000256" key="4">
    <source>
        <dbReference type="SAM" id="MobiDB-lite"/>
    </source>
</evidence>
<proteinExistence type="predicted"/>
<feature type="compositionally biased region" description="Basic and acidic residues" evidence="4">
    <location>
        <begin position="326"/>
        <end position="344"/>
    </location>
</feature>
<dbReference type="InterPro" id="IPR009057">
    <property type="entry name" value="Homeodomain-like_sf"/>
</dbReference>
<sequence>QDAALKQLVEQYGERWDIISKLLKDRTDVQCQQRWTKVVNPDLIKGPWTKEEDDKVVALVAKYGPKKWTLIARHLRGRIGKQCRERWHNHLNPNIKKSAWTDEEDQLIYEAHKQYGNQWAKIAKLLPGRTDNAIKNHWNSTMRRKYEGPEAARRRVKMVGTPNQPPNHHPHPQLQHHDYQQQQQQPGAGDGEQKSKAPRYPPNESLQNIIRNNRKKPSLDENQFRDEIPLEEGHVAGKTTRNTTPNILRRKRKLKDDQELVRTRSNESVLRDGNVRGGTDKMHLMSPSITPIKPLPFSPSQFLNSPSLNVSFDQLPASTPVKRAAKAAENEEDGKTKTPLKESGKPVPIEPRTPTPFKNAMAELGKRRSEIYIPPSPARIGEDIAEIMNQEQASETSSTLASGSDTSAGNKTVISNNGSGTQTTDSKENTLPSRSGQVSPRMNKKASSSSVFSQQWENSDMSFFAETPVSSGWGGGKLYKDLFYVYSLLSVGLPAEQVAYLGLGCDAPVDPKWEKFACGKTRDHMIVSQQAHSCLKKTSLQPRSLNFYK</sequence>
<dbReference type="PANTHER" id="PTHR45614:SF25">
    <property type="entry name" value="MYB PROTEIN"/>
    <property type="match status" value="1"/>
</dbReference>
<dbReference type="SMART" id="SM00717">
    <property type="entry name" value="SANT"/>
    <property type="match status" value="3"/>
</dbReference>
<dbReference type="GO" id="GO:0005634">
    <property type="term" value="C:nucleus"/>
    <property type="evidence" value="ECO:0007669"/>
    <property type="project" value="UniProtKB-SubCell"/>
</dbReference>
<dbReference type="InterPro" id="IPR015395">
    <property type="entry name" value="C-myb_C"/>
</dbReference>
<dbReference type="VEuPathDB" id="VectorBase:AGAP008160"/>
<keyword evidence="3" id="KW-0238">DNA-binding</keyword>
<evidence type="ECO:0000259" key="5">
    <source>
        <dbReference type="PROSITE" id="PS50090"/>
    </source>
</evidence>
<dbReference type="PhylomeDB" id="Q7Q425"/>
<reference evidence="7" key="2">
    <citation type="submission" date="2002-03" db="EMBL/GenBank/DDBJ databases">
        <authorList>
            <consortium name="The Anopheles Genome Sequencing Consortium"/>
        </authorList>
    </citation>
    <scope>NUCLEOTIDE SEQUENCE</scope>
    <source>
        <strain evidence="7">PEST</strain>
    </source>
</reference>
<dbReference type="VEuPathDB" id="VectorBase:AGAMI1_009663"/>
<dbReference type="Pfam" id="PF13921">
    <property type="entry name" value="Myb_DNA-bind_6"/>
    <property type="match status" value="1"/>
</dbReference>
<feature type="domain" description="HTH myb-type" evidence="6">
    <location>
        <begin position="1"/>
        <end position="39"/>
    </location>
</feature>
<organism evidence="7">
    <name type="scientific">Anopheles gambiae</name>
    <name type="common">African malaria mosquito</name>
    <dbReference type="NCBI Taxonomy" id="7165"/>
    <lineage>
        <taxon>Eukaryota</taxon>
        <taxon>Metazoa</taxon>
        <taxon>Ecdysozoa</taxon>
        <taxon>Arthropoda</taxon>
        <taxon>Hexapoda</taxon>
        <taxon>Insecta</taxon>
        <taxon>Pterygota</taxon>
        <taxon>Neoptera</taxon>
        <taxon>Endopterygota</taxon>
        <taxon>Diptera</taxon>
        <taxon>Nematocera</taxon>
        <taxon>Culicoidea</taxon>
        <taxon>Culicidae</taxon>
        <taxon>Anophelinae</taxon>
        <taxon>Anopheles</taxon>
    </lineage>
</organism>
<dbReference type="Gene3D" id="1.10.10.60">
    <property type="entry name" value="Homeodomain-like"/>
    <property type="match status" value="3"/>
</dbReference>
<dbReference type="PROSITE" id="PS51294">
    <property type="entry name" value="HTH_MYB"/>
    <property type="match status" value="3"/>
</dbReference>
<comment type="subcellular location">
    <subcellularLocation>
        <location evidence="1">Nucleus</location>
    </subcellularLocation>
</comment>
<reference evidence="7" key="1">
    <citation type="journal article" date="2002" name="Science">
        <title>The genome sequence of the malaria mosquito Anopheles gambiae.</title>
        <authorList>
            <person name="Holt R.A."/>
            <person name="Subramanian G.M."/>
            <person name="Halpern A."/>
            <person name="Sutton G.G."/>
            <person name="Charlab R."/>
            <person name="Nusskern D.R."/>
            <person name="Wincker P."/>
            <person name="Clark A.G."/>
            <person name="Ribeiro J.M."/>
            <person name="Wides R."/>
            <person name="Salzberg S.L."/>
            <person name="Loftus B."/>
            <person name="Yandell M."/>
            <person name="Majoros W.H."/>
            <person name="Rusch D.B."/>
            <person name="Lai Z."/>
            <person name="Kraft C.L."/>
            <person name="Abril J.F."/>
            <person name="Anthouard V."/>
            <person name="Arensburger P."/>
            <person name="Atkinson P.W."/>
            <person name="Baden H."/>
            <person name="de Berardinis V."/>
            <person name="Baldwin D."/>
            <person name="Benes V."/>
            <person name="Biedler J."/>
            <person name="Blass C."/>
            <person name="Bolanos R."/>
            <person name="Boscus D."/>
            <person name="Barnstead M."/>
            <person name="Cai S."/>
            <person name="Center A."/>
            <person name="Chaturverdi K."/>
            <person name="Christophides G.K."/>
            <person name="Chrystal M.A."/>
            <person name="Clamp M."/>
            <person name="Cravchik A."/>
            <person name="Curwen V."/>
            <person name="Dana A."/>
            <person name="Delcher A."/>
            <person name="Dew I."/>
            <person name="Evans C.A."/>
            <person name="Flanigan M."/>
            <person name="Grundschober-Freimoser A."/>
            <person name="Friedli L."/>
            <person name="Gu Z."/>
            <person name="Guan P."/>
            <person name="Guigo R."/>
            <person name="Hillenmeyer M.E."/>
            <person name="Hladun S.L."/>
            <person name="Hogan J.R."/>
            <person name="Hong Y.S."/>
            <person name="Hoover J."/>
            <person name="Jaillon O."/>
            <person name="Ke Z."/>
            <person name="Kodira C."/>
            <person name="Kokoza E."/>
            <person name="Koutsos A."/>
            <person name="Letunic I."/>
            <person name="Levitsky A."/>
            <person name="Liang Y."/>
            <person name="Lin J.J."/>
            <person name="Lobo N.F."/>
            <person name="Lopez J.R."/>
            <person name="Malek J.A."/>
            <person name="McIntosh T.C."/>
            <person name="Meister S."/>
            <person name="Miller J."/>
            <person name="Mobarry C."/>
            <person name="Mongin E."/>
            <person name="Murphy S.D."/>
            <person name="O'Brochta D.A."/>
            <person name="Pfannkoch C."/>
            <person name="Qi R."/>
            <person name="Regier M.A."/>
            <person name="Remington K."/>
            <person name="Shao H."/>
            <person name="Sharakhova M.V."/>
            <person name="Sitter C.D."/>
            <person name="Shetty J."/>
            <person name="Smith T.J."/>
            <person name="Strong R."/>
            <person name="Sun J."/>
            <person name="Thomasova D."/>
            <person name="Ton L.Q."/>
            <person name="Topalis P."/>
            <person name="Tu Z."/>
            <person name="Unger M.F."/>
            <person name="Walenz B."/>
            <person name="Wang A."/>
            <person name="Wang J."/>
            <person name="Wang M."/>
            <person name="Wang X."/>
            <person name="Woodford K.J."/>
            <person name="Wortman J.R."/>
            <person name="Wu M."/>
            <person name="Yao A."/>
            <person name="Zdobnov E.M."/>
            <person name="Zhang H."/>
            <person name="Zhao Q."/>
            <person name="Zhao S."/>
            <person name="Zhu S.C."/>
            <person name="Zhimulev I."/>
            <person name="Coluzzi M."/>
            <person name="della Torre A."/>
            <person name="Roth C.W."/>
            <person name="Louis C."/>
            <person name="Kalush F."/>
            <person name="Mural R.J."/>
            <person name="Myers E.W."/>
            <person name="Adams M.D."/>
            <person name="Smith H.O."/>
            <person name="Broder S."/>
            <person name="Gardner M.J."/>
            <person name="Fraser C.M."/>
            <person name="Birney E."/>
            <person name="Bork P."/>
            <person name="Brey P.T."/>
            <person name="Venter J.C."/>
            <person name="Weissenbach J."/>
            <person name="Kafatos F.C."/>
            <person name="Collins F.H."/>
            <person name="Hoffman S.L."/>
        </authorList>
    </citation>
    <scope>NUCLEOTIDE SEQUENCE [LARGE SCALE GENOMIC DNA]</scope>
    <source>
        <strain evidence="7">PEST</strain>
    </source>
</reference>
<dbReference type="FunFam" id="1.10.10.60:FF:000502">
    <property type="entry name" value="myb protein"/>
    <property type="match status" value="1"/>
</dbReference>
<reference evidence="7" key="3">
    <citation type="journal article" date="2004" name="Trends Parasitol.">
        <title>The Anopheles gambiae genome: an update.</title>
        <authorList>
            <person name="Mongin E."/>
            <person name="Louis C."/>
            <person name="Holt R.A."/>
            <person name="Birney E."/>
            <person name="Collins F.H."/>
        </authorList>
    </citation>
    <scope>NUCLEOTIDE SEQUENCE</scope>
    <source>
        <strain evidence="7">PEST</strain>
    </source>
</reference>
<feature type="region of interest" description="Disordered" evidence="4">
    <location>
        <begin position="159"/>
        <end position="245"/>
    </location>
</feature>
<dbReference type="PANTHER" id="PTHR45614">
    <property type="entry name" value="MYB PROTEIN-RELATED"/>
    <property type="match status" value="1"/>
</dbReference>
<feature type="region of interest" description="Disordered" evidence="4">
    <location>
        <begin position="390"/>
        <end position="451"/>
    </location>
</feature>
<dbReference type="GO" id="GO:0003677">
    <property type="term" value="F:DNA binding"/>
    <property type="evidence" value="ECO:0007669"/>
    <property type="project" value="UniProtKB-KW"/>
</dbReference>
<feature type="region of interest" description="Disordered" evidence="4">
    <location>
        <begin position="258"/>
        <end position="281"/>
    </location>
</feature>
<feature type="domain" description="HTH myb-type" evidence="6">
    <location>
        <begin position="40"/>
        <end position="95"/>
    </location>
</feature>
<feature type="compositionally biased region" description="Basic and acidic residues" evidence="4">
    <location>
        <begin position="217"/>
        <end position="235"/>
    </location>
</feature>
<protein>
    <submittedName>
        <fullName evidence="7">AGAP008160-PA</fullName>
    </submittedName>
</protein>
<evidence type="ECO:0000259" key="6">
    <source>
        <dbReference type="PROSITE" id="PS51294"/>
    </source>
</evidence>
<dbReference type="SUPFAM" id="SSF46689">
    <property type="entry name" value="Homeodomain-like"/>
    <property type="match status" value="2"/>
</dbReference>
<comment type="caution">
    <text evidence="7">The sequence shown here is derived from an EMBL/GenBank/DDBJ whole genome shotgun (WGS) entry which is preliminary data.</text>
</comment>
<dbReference type="Pfam" id="PF09316">
    <property type="entry name" value="Cmyb_C"/>
    <property type="match status" value="1"/>
</dbReference>
<evidence type="ECO:0000256" key="3">
    <source>
        <dbReference type="ARBA" id="ARBA00023125"/>
    </source>
</evidence>
<reference evidence="7" key="5">
    <citation type="submission" date="2011-05" db="EMBL/GenBank/DDBJ databases">
        <authorList>
            <consortium name="VectorBase"/>
        </authorList>
    </citation>
    <scope>NUCLEOTIDE SEQUENCE</scope>
    <source>
        <strain evidence="7">PEST</strain>
    </source>
</reference>
<gene>
    <name evidence="7" type="ORF">AgaP_AGAP008160</name>
</gene>
<dbReference type="FunFam" id="1.10.10.60:FF:000010">
    <property type="entry name" value="Transcriptional activator Myb isoform A"/>
    <property type="match status" value="1"/>
</dbReference>
<dbReference type="STRING" id="7165.Q7Q425"/>
<feature type="domain" description="Myb-like" evidence="5">
    <location>
        <begin position="1"/>
        <end position="39"/>
    </location>
</feature>
<dbReference type="EMBL" id="AAAB01008964">
    <property type="protein sequence ID" value="EAA12575.3"/>
    <property type="molecule type" value="Genomic_DNA"/>
</dbReference>
<dbReference type="InterPro" id="IPR017930">
    <property type="entry name" value="Myb_dom"/>
</dbReference>
<dbReference type="InterPro" id="IPR001005">
    <property type="entry name" value="SANT/Myb"/>
</dbReference>
<evidence type="ECO:0000313" key="7">
    <source>
        <dbReference type="EMBL" id="EAA12575.3"/>
    </source>
</evidence>
<name>Q7Q425_ANOGA</name>
<evidence type="ECO:0000256" key="2">
    <source>
        <dbReference type="ARBA" id="ARBA00022737"/>
    </source>
</evidence>
<feature type="domain" description="Myb-like" evidence="5">
    <location>
        <begin position="92"/>
        <end position="142"/>
    </location>
</feature>